<gene>
    <name evidence="2" type="ORF">SEMRO_121_G058740.2</name>
</gene>
<feature type="transmembrane region" description="Helical" evidence="1">
    <location>
        <begin position="693"/>
        <end position="714"/>
    </location>
</feature>
<feature type="transmembrane region" description="Helical" evidence="1">
    <location>
        <begin position="515"/>
        <end position="532"/>
    </location>
</feature>
<dbReference type="EMBL" id="CAICTM010000120">
    <property type="protein sequence ID" value="CAB9501880.1"/>
    <property type="molecule type" value="Genomic_DNA"/>
</dbReference>
<name>A0A9N8H773_9STRA</name>
<evidence type="ECO:0000313" key="3">
    <source>
        <dbReference type="Proteomes" id="UP001153069"/>
    </source>
</evidence>
<reference evidence="2" key="1">
    <citation type="submission" date="2020-06" db="EMBL/GenBank/DDBJ databases">
        <authorList>
            <consortium name="Plant Systems Biology data submission"/>
        </authorList>
    </citation>
    <scope>NUCLEOTIDE SEQUENCE</scope>
    <source>
        <strain evidence="2">D6</strain>
    </source>
</reference>
<keyword evidence="3" id="KW-1185">Reference proteome</keyword>
<protein>
    <submittedName>
        <fullName evidence="2">Uncharacterized protein</fullName>
    </submittedName>
</protein>
<comment type="caution">
    <text evidence="2">The sequence shown here is derived from an EMBL/GenBank/DDBJ whole genome shotgun (WGS) entry which is preliminary data.</text>
</comment>
<feature type="transmembrane region" description="Helical" evidence="1">
    <location>
        <begin position="565"/>
        <end position="585"/>
    </location>
</feature>
<feature type="transmembrane region" description="Helical" evidence="1">
    <location>
        <begin position="606"/>
        <end position="627"/>
    </location>
</feature>
<keyword evidence="1" id="KW-0812">Transmembrane</keyword>
<feature type="transmembrane region" description="Helical" evidence="1">
    <location>
        <begin position="58"/>
        <end position="76"/>
    </location>
</feature>
<feature type="transmembrane region" description="Helical" evidence="1">
    <location>
        <begin position="668"/>
        <end position="687"/>
    </location>
</feature>
<keyword evidence="1" id="KW-0472">Membrane</keyword>
<organism evidence="2 3">
    <name type="scientific">Seminavis robusta</name>
    <dbReference type="NCBI Taxonomy" id="568900"/>
    <lineage>
        <taxon>Eukaryota</taxon>
        <taxon>Sar</taxon>
        <taxon>Stramenopiles</taxon>
        <taxon>Ochrophyta</taxon>
        <taxon>Bacillariophyta</taxon>
        <taxon>Bacillariophyceae</taxon>
        <taxon>Bacillariophycidae</taxon>
        <taxon>Naviculales</taxon>
        <taxon>Naviculaceae</taxon>
        <taxon>Seminavis</taxon>
    </lineage>
</organism>
<evidence type="ECO:0000313" key="2">
    <source>
        <dbReference type="EMBL" id="CAB9501880.1"/>
    </source>
</evidence>
<accession>A0A9N8H773</accession>
<sequence length="740" mass="84026">MISTTCMDEEEDTSPLLEMTSLWEAEDESEELEEERQVQSFSSQWERMQHWWRELRKPILLLVVNIVAVVGTYVIYRHADVLFYDRYFPYNAKMGVPYFYEMQEEPYRYNYEEHGTKMKLLYSIGPIIMLLTFLLNARVSLKAARSLDVEEQETNTHSVLSMAQSVDALFGCVSPKQTCSIFLVGLLYAIFALALWGGTVCCLVLFYVNVLHGNWAHMSNAASCAQLPYCFLWPFFRDMLNLISSSSQYWDHPVALSQLQNLTGFDSLVVPAEVQTWIRSDCKEYPSPNGTLVSRNSLLPYIETEDGLVAFPFARKYDQGYIFTEMGVVIVSSSSHKNKSAVTREVPMDMTYLPRRHGFYGAESSVGLIGVPVIPPHKGWCAINTKDNPTIAHHQVLCYNSNNNTIVQFPGSSLEEEKYPCGYNMHAPKVYTTQDTLWVARHKQVSVCSRRSNGFTGEPIQFEQHTLSLETYNITTRQRKSLLETAFNQTTNSGYEEASGYPLKVAHICRPPFKIFLWSSIFVLAFLSIYLYRQNVPSALVPASIALFFCMSAALPRMWPVVVDLSIVGLFTFFLVATRGGYWEIKLLQANLWKLVSKEMLLFSQYTIILCHFVGFMIEAGNAVSYGNDPLTWQAQQKLASTLICVASLLLAVVVVNTMFLNHPGFEMMGIALGTVSLVAIPVILIYRFSLLLMPASILIFGLSLGCASVGHLARCCRLHVTVYCRRAWRHFRKQSRRTT</sequence>
<proteinExistence type="predicted"/>
<feature type="transmembrane region" description="Helical" evidence="1">
    <location>
        <begin position="539"/>
        <end position="559"/>
    </location>
</feature>
<feature type="transmembrane region" description="Helical" evidence="1">
    <location>
        <begin position="639"/>
        <end position="661"/>
    </location>
</feature>
<feature type="transmembrane region" description="Helical" evidence="1">
    <location>
        <begin position="120"/>
        <end position="137"/>
    </location>
</feature>
<dbReference type="AlphaFoldDB" id="A0A9N8H773"/>
<keyword evidence="1" id="KW-1133">Transmembrane helix</keyword>
<dbReference type="Proteomes" id="UP001153069">
    <property type="component" value="Unassembled WGS sequence"/>
</dbReference>
<feature type="transmembrane region" description="Helical" evidence="1">
    <location>
        <begin position="181"/>
        <end position="208"/>
    </location>
</feature>
<evidence type="ECO:0000256" key="1">
    <source>
        <dbReference type="SAM" id="Phobius"/>
    </source>
</evidence>